<evidence type="ECO:0000313" key="6">
    <source>
        <dbReference type="EMBL" id="KFN46778.1"/>
    </source>
</evidence>
<dbReference type="EMBL" id="AVCH01000164">
    <property type="protein sequence ID" value="KFN46778.1"/>
    <property type="molecule type" value="Genomic_DNA"/>
</dbReference>
<dbReference type="CDD" id="cd01949">
    <property type="entry name" value="GGDEF"/>
    <property type="match status" value="1"/>
</dbReference>
<dbReference type="Gene3D" id="3.30.70.270">
    <property type="match status" value="1"/>
</dbReference>
<dbReference type="InterPro" id="IPR000160">
    <property type="entry name" value="GGDEF_dom"/>
</dbReference>
<evidence type="ECO:0000256" key="3">
    <source>
        <dbReference type="ARBA" id="ARBA00034247"/>
    </source>
</evidence>
<comment type="catalytic activity">
    <reaction evidence="3">
        <text>2 GTP = 3',3'-c-di-GMP + 2 diphosphate</text>
        <dbReference type="Rhea" id="RHEA:24898"/>
        <dbReference type="ChEBI" id="CHEBI:33019"/>
        <dbReference type="ChEBI" id="CHEBI:37565"/>
        <dbReference type="ChEBI" id="CHEBI:58805"/>
        <dbReference type="EC" id="2.7.7.65"/>
    </reaction>
</comment>
<dbReference type="InterPro" id="IPR043128">
    <property type="entry name" value="Rev_trsase/Diguanyl_cyclase"/>
</dbReference>
<feature type="transmembrane region" description="Helical" evidence="4">
    <location>
        <begin position="149"/>
        <end position="165"/>
    </location>
</feature>
<protein>
    <recommendedName>
        <fullName evidence="2">diguanylate cyclase</fullName>
        <ecNumber evidence="2">2.7.7.65</ecNumber>
    </recommendedName>
</protein>
<feature type="transmembrane region" description="Helical" evidence="4">
    <location>
        <begin position="177"/>
        <end position="194"/>
    </location>
</feature>
<dbReference type="InterPro" id="IPR050469">
    <property type="entry name" value="Diguanylate_Cyclase"/>
</dbReference>
<dbReference type="PATRIC" id="fig|1384054.3.peg.1691"/>
<gene>
    <name evidence="6" type="ORF">N790_08150</name>
</gene>
<proteinExistence type="predicted"/>
<dbReference type="GO" id="GO:0043709">
    <property type="term" value="P:cell adhesion involved in single-species biofilm formation"/>
    <property type="evidence" value="ECO:0007669"/>
    <property type="project" value="TreeGrafter"/>
</dbReference>
<dbReference type="FunFam" id="3.30.70.270:FF:000001">
    <property type="entry name" value="Diguanylate cyclase domain protein"/>
    <property type="match status" value="1"/>
</dbReference>
<feature type="transmembrane region" description="Helical" evidence="4">
    <location>
        <begin position="101"/>
        <end position="119"/>
    </location>
</feature>
<dbReference type="OrthoDB" id="9803824at2"/>
<sequence>MAKQATQNTRQMLLHVLEGEVAGMAPHERREQYRRQIQLLHKPMSNLLLAMAMLAALHLVFELVVVAGVPPLLAWQSVGVALLGVMAVRYRHVVSLRRRRVLGLAFLAVLLACLSVPALKWAGSSVVPLAVFLLLPVTWLPLLVKPHMTFGGLAMVTAVVGVLLWRCEAPAGECQLFALYYLVSVGAGLLLRRARSNLATRLDKQVETLWQRAVSDPLTGLLNRQGWMNLAGTALADALGSGQTPAVLFIDVDFFKRTNDKHGHLAGDDLLRALGRIIDARMGPGEYCARLGGEEFACLLPDSSAQHAERFALRLAADYRLHAKALGSTLSIGIAVHQDGDVLNDLLARADAALYEAKHRGRDQVVLANDDSHAHPL</sequence>
<dbReference type="EC" id="2.7.7.65" evidence="2"/>
<dbReference type="STRING" id="1384054.N790_08150"/>
<evidence type="ECO:0000256" key="1">
    <source>
        <dbReference type="ARBA" id="ARBA00001946"/>
    </source>
</evidence>
<dbReference type="PANTHER" id="PTHR45138:SF9">
    <property type="entry name" value="DIGUANYLATE CYCLASE DGCM-RELATED"/>
    <property type="match status" value="1"/>
</dbReference>
<dbReference type="GO" id="GO:0052621">
    <property type="term" value="F:diguanylate cyclase activity"/>
    <property type="evidence" value="ECO:0007669"/>
    <property type="project" value="UniProtKB-EC"/>
</dbReference>
<keyword evidence="4" id="KW-0472">Membrane</keyword>
<dbReference type="AlphaFoldDB" id="A0A091B2D8"/>
<accession>A0A091B2D8</accession>
<dbReference type="NCBIfam" id="TIGR00254">
    <property type="entry name" value="GGDEF"/>
    <property type="match status" value="1"/>
</dbReference>
<feature type="domain" description="GGDEF" evidence="5">
    <location>
        <begin position="243"/>
        <end position="370"/>
    </location>
</feature>
<evidence type="ECO:0000256" key="4">
    <source>
        <dbReference type="SAM" id="Phobius"/>
    </source>
</evidence>
<keyword evidence="4" id="KW-1133">Transmembrane helix</keyword>
<evidence type="ECO:0000256" key="2">
    <source>
        <dbReference type="ARBA" id="ARBA00012528"/>
    </source>
</evidence>
<dbReference type="SUPFAM" id="SSF55073">
    <property type="entry name" value="Nucleotide cyclase"/>
    <property type="match status" value="1"/>
</dbReference>
<keyword evidence="4" id="KW-0812">Transmembrane</keyword>
<keyword evidence="7" id="KW-1185">Reference proteome</keyword>
<comment type="caution">
    <text evidence="6">The sequence shown here is derived from an EMBL/GenBank/DDBJ whole genome shotgun (WGS) entry which is preliminary data.</text>
</comment>
<feature type="transmembrane region" description="Helical" evidence="4">
    <location>
        <begin position="44"/>
        <end position="66"/>
    </location>
</feature>
<comment type="cofactor">
    <cofactor evidence="1">
        <name>Mg(2+)</name>
        <dbReference type="ChEBI" id="CHEBI:18420"/>
    </cofactor>
</comment>
<dbReference type="Pfam" id="PF00990">
    <property type="entry name" value="GGDEF"/>
    <property type="match status" value="1"/>
</dbReference>
<evidence type="ECO:0000259" key="5">
    <source>
        <dbReference type="PROSITE" id="PS50887"/>
    </source>
</evidence>
<dbReference type="eggNOG" id="COG3706">
    <property type="taxonomic scope" value="Bacteria"/>
</dbReference>
<name>A0A091B2D8_9GAMM</name>
<reference evidence="6 7" key="1">
    <citation type="submission" date="2013-09" db="EMBL/GenBank/DDBJ databases">
        <title>Genome sequencing of Arenimonas malthae.</title>
        <authorList>
            <person name="Chen F."/>
            <person name="Wang G."/>
        </authorList>
    </citation>
    <scope>NUCLEOTIDE SEQUENCE [LARGE SCALE GENOMIC DNA]</scope>
    <source>
        <strain evidence="6 7">CC-JY-1</strain>
    </source>
</reference>
<feature type="transmembrane region" description="Helical" evidence="4">
    <location>
        <begin position="72"/>
        <end position="89"/>
    </location>
</feature>
<dbReference type="PROSITE" id="PS50887">
    <property type="entry name" value="GGDEF"/>
    <property type="match status" value="1"/>
</dbReference>
<evidence type="ECO:0000313" key="7">
    <source>
        <dbReference type="Proteomes" id="UP000029392"/>
    </source>
</evidence>
<dbReference type="InterPro" id="IPR029787">
    <property type="entry name" value="Nucleotide_cyclase"/>
</dbReference>
<dbReference type="GO" id="GO:1902201">
    <property type="term" value="P:negative regulation of bacterial-type flagellum-dependent cell motility"/>
    <property type="evidence" value="ECO:0007669"/>
    <property type="project" value="TreeGrafter"/>
</dbReference>
<dbReference type="SMART" id="SM00267">
    <property type="entry name" value="GGDEF"/>
    <property type="match status" value="1"/>
</dbReference>
<dbReference type="PANTHER" id="PTHR45138">
    <property type="entry name" value="REGULATORY COMPONENTS OF SENSORY TRANSDUCTION SYSTEM"/>
    <property type="match status" value="1"/>
</dbReference>
<dbReference type="Proteomes" id="UP000029392">
    <property type="component" value="Unassembled WGS sequence"/>
</dbReference>
<organism evidence="6 7">
    <name type="scientific">Arenimonas malthae CC-JY-1</name>
    <dbReference type="NCBI Taxonomy" id="1384054"/>
    <lineage>
        <taxon>Bacteria</taxon>
        <taxon>Pseudomonadati</taxon>
        <taxon>Pseudomonadota</taxon>
        <taxon>Gammaproteobacteria</taxon>
        <taxon>Lysobacterales</taxon>
        <taxon>Lysobacteraceae</taxon>
        <taxon>Arenimonas</taxon>
    </lineage>
</organism>
<dbReference type="GO" id="GO:0005886">
    <property type="term" value="C:plasma membrane"/>
    <property type="evidence" value="ECO:0007669"/>
    <property type="project" value="TreeGrafter"/>
</dbReference>